<reference evidence="2" key="1">
    <citation type="journal article" date="2019" name="Int. J. Syst. Evol. Microbiol.">
        <title>The Global Catalogue of Microorganisms (GCM) 10K type strain sequencing project: providing services to taxonomists for standard genome sequencing and annotation.</title>
        <authorList>
            <consortium name="The Broad Institute Genomics Platform"/>
            <consortium name="The Broad Institute Genome Sequencing Center for Infectious Disease"/>
            <person name="Wu L."/>
            <person name="Ma J."/>
        </authorList>
    </citation>
    <scope>NUCLEOTIDE SEQUENCE [LARGE SCALE GENOMIC DNA]</scope>
    <source>
        <strain evidence="2">IBRC-M 10908</strain>
    </source>
</reference>
<organism evidence="1 2">
    <name type="scientific">Salininema proteolyticum</name>
    <dbReference type="NCBI Taxonomy" id="1607685"/>
    <lineage>
        <taxon>Bacteria</taxon>
        <taxon>Bacillati</taxon>
        <taxon>Actinomycetota</taxon>
        <taxon>Actinomycetes</taxon>
        <taxon>Glycomycetales</taxon>
        <taxon>Glycomycetaceae</taxon>
        <taxon>Salininema</taxon>
    </lineage>
</organism>
<keyword evidence="2" id="KW-1185">Reference proteome</keyword>
<sequence>MRLRLRRRGMAALLKSDEVRSDLKRRADRVAETVRNRTEGVLDHGEGGIVADTYTGRGRAGATVIGVPMEVEERDHVLGSAIDAAGD</sequence>
<name>A0ABV8TXH6_9ACTN</name>
<dbReference type="RefSeq" id="WP_380619681.1">
    <property type="nucleotide sequence ID" value="NZ_JBHSDK010000012.1"/>
</dbReference>
<gene>
    <name evidence="1" type="ORF">ACFPET_08375</name>
</gene>
<accession>A0ABV8TXH6</accession>
<evidence type="ECO:0000313" key="2">
    <source>
        <dbReference type="Proteomes" id="UP001595823"/>
    </source>
</evidence>
<dbReference type="Proteomes" id="UP001595823">
    <property type="component" value="Unassembled WGS sequence"/>
</dbReference>
<dbReference type="EMBL" id="JBHSDK010000012">
    <property type="protein sequence ID" value="MFC4335211.1"/>
    <property type="molecule type" value="Genomic_DNA"/>
</dbReference>
<evidence type="ECO:0000313" key="1">
    <source>
        <dbReference type="EMBL" id="MFC4335211.1"/>
    </source>
</evidence>
<protein>
    <submittedName>
        <fullName evidence="1">Uncharacterized protein</fullName>
    </submittedName>
</protein>
<proteinExistence type="predicted"/>
<comment type="caution">
    <text evidence="1">The sequence shown here is derived from an EMBL/GenBank/DDBJ whole genome shotgun (WGS) entry which is preliminary data.</text>
</comment>